<name>A0AA40F1L4_9PEZI</name>
<sequence length="218" mass="24302">MSPSAEASFFLDWMTASSLIKSPTPDARSHSRILNQILVHVGDTLGELAQSAMLIKLKKSSWASMRGGALRIDKSTTEIEAKDSYQTPVEGCISITGPWRVCSGFSAAQGNGEGRSVLPSSRLRISQLPIFGTASRKHRHWPPPHRRRGHEKTRMLDARPRVRQEHEKAASRHCLARRRGPHQESSAEREREGPPTARRGSLALFQQSRFGWYRGDGA</sequence>
<feature type="compositionally biased region" description="Basic residues" evidence="1">
    <location>
        <begin position="135"/>
        <end position="151"/>
    </location>
</feature>
<accession>A0AA40F1L4</accession>
<gene>
    <name evidence="2" type="ORF">B0T18DRAFT_406980</name>
</gene>
<feature type="compositionally biased region" description="Basic and acidic residues" evidence="1">
    <location>
        <begin position="181"/>
        <end position="193"/>
    </location>
</feature>
<reference evidence="2" key="1">
    <citation type="submission" date="2023-06" db="EMBL/GenBank/DDBJ databases">
        <title>Genome-scale phylogeny and comparative genomics of the fungal order Sordariales.</title>
        <authorList>
            <consortium name="Lawrence Berkeley National Laboratory"/>
            <person name="Hensen N."/>
            <person name="Bonometti L."/>
            <person name="Westerberg I."/>
            <person name="Brannstrom I.O."/>
            <person name="Guillou S."/>
            <person name="Cros-Aarteil S."/>
            <person name="Calhoun S."/>
            <person name="Haridas S."/>
            <person name="Kuo A."/>
            <person name="Mondo S."/>
            <person name="Pangilinan J."/>
            <person name="Riley R."/>
            <person name="LaButti K."/>
            <person name="Andreopoulos B."/>
            <person name="Lipzen A."/>
            <person name="Chen C."/>
            <person name="Yanf M."/>
            <person name="Daum C."/>
            <person name="Ng V."/>
            <person name="Clum A."/>
            <person name="Steindorff A."/>
            <person name="Ohm R."/>
            <person name="Martin F."/>
            <person name="Silar P."/>
            <person name="Natvig D."/>
            <person name="Lalanne C."/>
            <person name="Gautier V."/>
            <person name="Ament-velasquez S.L."/>
            <person name="Kruys A."/>
            <person name="Hutchinson M.I."/>
            <person name="Powell A.J."/>
            <person name="Barry K."/>
            <person name="Miller A.N."/>
            <person name="Grigoriev I.V."/>
            <person name="Debuchy R."/>
            <person name="Gladieux P."/>
            <person name="Thoren M.H."/>
            <person name="Johannesson H."/>
        </authorList>
    </citation>
    <scope>NUCLEOTIDE SEQUENCE</scope>
    <source>
        <strain evidence="2">SMH3187-1</strain>
    </source>
</reference>
<dbReference type="AlphaFoldDB" id="A0AA40F1L4"/>
<evidence type="ECO:0000313" key="2">
    <source>
        <dbReference type="EMBL" id="KAK0749554.1"/>
    </source>
</evidence>
<feature type="compositionally biased region" description="Basic and acidic residues" evidence="1">
    <location>
        <begin position="152"/>
        <end position="170"/>
    </location>
</feature>
<organism evidence="2 3">
    <name type="scientific">Schizothecium vesticola</name>
    <dbReference type="NCBI Taxonomy" id="314040"/>
    <lineage>
        <taxon>Eukaryota</taxon>
        <taxon>Fungi</taxon>
        <taxon>Dikarya</taxon>
        <taxon>Ascomycota</taxon>
        <taxon>Pezizomycotina</taxon>
        <taxon>Sordariomycetes</taxon>
        <taxon>Sordariomycetidae</taxon>
        <taxon>Sordariales</taxon>
        <taxon>Schizotheciaceae</taxon>
        <taxon>Schizothecium</taxon>
    </lineage>
</organism>
<evidence type="ECO:0000313" key="3">
    <source>
        <dbReference type="Proteomes" id="UP001172155"/>
    </source>
</evidence>
<proteinExistence type="predicted"/>
<dbReference type="Proteomes" id="UP001172155">
    <property type="component" value="Unassembled WGS sequence"/>
</dbReference>
<evidence type="ECO:0000256" key="1">
    <source>
        <dbReference type="SAM" id="MobiDB-lite"/>
    </source>
</evidence>
<feature type="region of interest" description="Disordered" evidence="1">
    <location>
        <begin position="135"/>
        <end position="203"/>
    </location>
</feature>
<dbReference type="EMBL" id="JAUKUD010000003">
    <property type="protein sequence ID" value="KAK0749554.1"/>
    <property type="molecule type" value="Genomic_DNA"/>
</dbReference>
<keyword evidence="3" id="KW-1185">Reference proteome</keyword>
<comment type="caution">
    <text evidence="2">The sequence shown here is derived from an EMBL/GenBank/DDBJ whole genome shotgun (WGS) entry which is preliminary data.</text>
</comment>
<protein>
    <submittedName>
        <fullName evidence="2">Uncharacterized protein</fullName>
    </submittedName>
</protein>